<dbReference type="PRINTS" id="PR00417">
    <property type="entry name" value="PRTPISMRASEI"/>
</dbReference>
<dbReference type="InterPro" id="IPR013825">
    <property type="entry name" value="Topo_IA_cen_sub2"/>
</dbReference>
<dbReference type="InterPro" id="IPR028612">
    <property type="entry name" value="Topoisom_1_IA"/>
</dbReference>
<name>A0A0R1JY60_9LACO</name>
<keyword evidence="9 10" id="KW-0413">Isomerase</keyword>
<feature type="domain" description="Topo IA-type catalytic" evidence="12">
    <location>
        <begin position="130"/>
        <end position="561"/>
    </location>
</feature>
<evidence type="ECO:0000256" key="4">
    <source>
        <dbReference type="ARBA" id="ARBA00022771"/>
    </source>
</evidence>
<dbReference type="RefSeq" id="WP_056950600.1">
    <property type="nucleotide sequence ID" value="NZ_AZDJ01000013.1"/>
</dbReference>
<dbReference type="OrthoDB" id="9804262at2"/>
<dbReference type="InterPro" id="IPR013824">
    <property type="entry name" value="Topo_IA_cen_sub1"/>
</dbReference>
<keyword evidence="14" id="KW-1185">Reference proteome</keyword>
<dbReference type="EMBL" id="AZDJ01000013">
    <property type="protein sequence ID" value="KRK73313.1"/>
    <property type="molecule type" value="Genomic_DNA"/>
</dbReference>
<comment type="function">
    <text evidence="10">Releases the supercoiling and torsional tension of DNA, which is introduced during the DNA replication and transcription, by transiently cleaving and rejoining one strand of the DNA duplex. Introduces a single-strand break via transesterification at a target site in duplex DNA. The scissile phosphodiester is attacked by the catalytic tyrosine of the enzyme, resulting in the formation of a DNA-(5'-phosphotyrosyl)-enzyme intermediate and the expulsion of a 3'-OH DNA strand. The free DNA strand then undergoes passage around the unbroken strand, thus removing DNA supercoils. Finally, in the religation step, the DNA 3'-OH attacks the covalent intermediate to expel the active-site tyrosine and restore the DNA phosphodiester backbone.</text>
</comment>
<dbReference type="InterPro" id="IPR034149">
    <property type="entry name" value="TOPRIM_TopoI"/>
</dbReference>
<feature type="domain" description="Toprim" evidence="11">
    <location>
        <begin position="4"/>
        <end position="114"/>
    </location>
</feature>
<dbReference type="PATRIC" id="fig|1291734.4.peg.1202"/>
<evidence type="ECO:0000313" key="13">
    <source>
        <dbReference type="EMBL" id="KRK73313.1"/>
    </source>
</evidence>
<keyword evidence="5" id="KW-0862">Zinc</keyword>
<comment type="subunit">
    <text evidence="10">Monomer.</text>
</comment>
<dbReference type="GO" id="GO:0003917">
    <property type="term" value="F:DNA topoisomerase type I (single strand cut, ATP-independent) activity"/>
    <property type="evidence" value="ECO:0007669"/>
    <property type="project" value="UniProtKB-UniRule"/>
</dbReference>
<dbReference type="Pfam" id="PF01396">
    <property type="entry name" value="Zn_ribbon_Top1"/>
    <property type="match status" value="3"/>
</dbReference>
<evidence type="ECO:0000259" key="11">
    <source>
        <dbReference type="PROSITE" id="PS50880"/>
    </source>
</evidence>
<dbReference type="InterPro" id="IPR000380">
    <property type="entry name" value="Topo_IA"/>
</dbReference>
<dbReference type="SUPFAM" id="SSF57783">
    <property type="entry name" value="Zinc beta-ribbon"/>
    <property type="match status" value="1"/>
</dbReference>
<dbReference type="InterPro" id="IPR013498">
    <property type="entry name" value="Topo_IA_Znf"/>
</dbReference>
<dbReference type="InterPro" id="IPR013497">
    <property type="entry name" value="Topo_IA_cen"/>
</dbReference>
<dbReference type="PANTHER" id="PTHR42785:SF1">
    <property type="entry name" value="DNA TOPOISOMERASE"/>
    <property type="match status" value="1"/>
</dbReference>
<dbReference type="Gene3D" id="1.10.290.10">
    <property type="entry name" value="Topoisomerase I, domain 4"/>
    <property type="match status" value="1"/>
</dbReference>
<dbReference type="SUPFAM" id="SSF56712">
    <property type="entry name" value="Prokaryotic type I DNA topoisomerase"/>
    <property type="match status" value="1"/>
</dbReference>
<evidence type="ECO:0000259" key="12">
    <source>
        <dbReference type="PROSITE" id="PS52039"/>
    </source>
</evidence>
<dbReference type="AlphaFoldDB" id="A0A0R1JY60"/>
<dbReference type="CDD" id="cd00186">
    <property type="entry name" value="TOP1Ac"/>
    <property type="match status" value="1"/>
</dbReference>
<dbReference type="GO" id="GO:0005694">
    <property type="term" value="C:chromosome"/>
    <property type="evidence" value="ECO:0007669"/>
    <property type="project" value="InterPro"/>
</dbReference>
<keyword evidence="3" id="KW-0479">Metal-binding</keyword>
<feature type="site" description="Interaction with DNA" evidence="10">
    <location>
        <position position="492"/>
    </location>
</feature>
<dbReference type="PROSITE" id="PS50880">
    <property type="entry name" value="TOPRIM"/>
    <property type="match status" value="1"/>
</dbReference>
<evidence type="ECO:0000313" key="14">
    <source>
        <dbReference type="Proteomes" id="UP000051804"/>
    </source>
</evidence>
<dbReference type="STRING" id="1291734.FD02_GL001171"/>
<feature type="active site" description="O-(5'-phospho-DNA)-tyrosine intermediate" evidence="10">
    <location>
        <position position="302"/>
    </location>
</feature>
<evidence type="ECO:0000256" key="3">
    <source>
        <dbReference type="ARBA" id="ARBA00022723"/>
    </source>
</evidence>
<dbReference type="InterPro" id="IPR013826">
    <property type="entry name" value="Topo_IA_cen_sub3"/>
</dbReference>
<feature type="site" description="Interaction with DNA" evidence="10">
    <location>
        <position position="34"/>
    </location>
</feature>
<dbReference type="CDD" id="cd03363">
    <property type="entry name" value="TOPRIM_TopoIA_TopoI"/>
    <property type="match status" value="1"/>
</dbReference>
<dbReference type="SMART" id="SM00436">
    <property type="entry name" value="TOP1Bc"/>
    <property type="match status" value="1"/>
</dbReference>
<dbReference type="Gene3D" id="2.70.20.10">
    <property type="entry name" value="Topoisomerase I, domain 3"/>
    <property type="match status" value="1"/>
</dbReference>
<evidence type="ECO:0000256" key="1">
    <source>
        <dbReference type="ARBA" id="ARBA00000213"/>
    </source>
</evidence>
<dbReference type="GO" id="GO:0008270">
    <property type="term" value="F:zinc ion binding"/>
    <property type="evidence" value="ECO:0007669"/>
    <property type="project" value="UniProtKB-KW"/>
</dbReference>
<dbReference type="SMART" id="SM00437">
    <property type="entry name" value="TOP1Ac"/>
    <property type="match status" value="1"/>
</dbReference>
<feature type="site" description="Interaction with DNA" evidence="10">
    <location>
        <position position="144"/>
    </location>
</feature>
<keyword evidence="8 10" id="KW-0238">DNA-binding</keyword>
<dbReference type="Proteomes" id="UP000051804">
    <property type="component" value="Unassembled WGS sequence"/>
</dbReference>
<proteinExistence type="inferred from homology"/>
<comment type="caution">
    <text evidence="13">The sequence shown here is derived from an EMBL/GenBank/DDBJ whole genome shotgun (WGS) entry which is preliminary data.</text>
</comment>
<dbReference type="Gene3D" id="1.10.460.10">
    <property type="entry name" value="Topoisomerase I, domain 2"/>
    <property type="match status" value="1"/>
</dbReference>
<comment type="catalytic activity">
    <reaction evidence="1 10">
        <text>ATP-independent breakage of single-stranded DNA, followed by passage and rejoining.</text>
        <dbReference type="EC" id="5.6.2.1"/>
    </reaction>
</comment>
<evidence type="ECO:0000256" key="2">
    <source>
        <dbReference type="ARBA" id="ARBA00009446"/>
    </source>
</evidence>
<evidence type="ECO:0000256" key="6">
    <source>
        <dbReference type="ARBA" id="ARBA00022842"/>
    </source>
</evidence>
<keyword evidence="6" id="KW-0460">Magnesium</keyword>
<dbReference type="InterPro" id="IPR003602">
    <property type="entry name" value="Topo_IA_DNA-bd_dom"/>
</dbReference>
<protein>
    <recommendedName>
        <fullName evidence="10">DNA topoisomerase 1</fullName>
        <ecNumber evidence="10">5.6.2.1</ecNumber>
    </recommendedName>
    <alternativeName>
        <fullName evidence="10">DNA topoisomerase I</fullName>
    </alternativeName>
</protein>
<accession>A0A0R1JY60</accession>
<dbReference type="InterPro" id="IPR006171">
    <property type="entry name" value="TOPRIM_dom"/>
</dbReference>
<feature type="site" description="Interaction with DNA" evidence="10">
    <location>
        <position position="141"/>
    </location>
</feature>
<dbReference type="PANTHER" id="PTHR42785">
    <property type="entry name" value="DNA TOPOISOMERASE, TYPE IA, CORE"/>
    <property type="match status" value="1"/>
</dbReference>
<organism evidence="13 14">
    <name type="scientific">Lacticaseibacillus nasuensis JCM 17158</name>
    <dbReference type="NCBI Taxonomy" id="1291734"/>
    <lineage>
        <taxon>Bacteria</taxon>
        <taxon>Bacillati</taxon>
        <taxon>Bacillota</taxon>
        <taxon>Bacilli</taxon>
        <taxon>Lactobacillales</taxon>
        <taxon>Lactobacillaceae</taxon>
        <taxon>Lacticaseibacillus</taxon>
    </lineage>
</organism>
<dbReference type="InterPro" id="IPR003601">
    <property type="entry name" value="Topo_IA_2"/>
</dbReference>
<dbReference type="EC" id="5.6.2.1" evidence="10"/>
<dbReference type="GO" id="GO:0006265">
    <property type="term" value="P:DNA topological change"/>
    <property type="evidence" value="ECO:0007669"/>
    <property type="project" value="UniProtKB-UniRule"/>
</dbReference>
<reference evidence="13 14" key="1">
    <citation type="journal article" date="2015" name="Genome Announc.">
        <title>Expanding the biotechnology potential of lactobacilli through comparative genomics of 213 strains and associated genera.</title>
        <authorList>
            <person name="Sun Z."/>
            <person name="Harris H.M."/>
            <person name="McCann A."/>
            <person name="Guo C."/>
            <person name="Argimon S."/>
            <person name="Zhang W."/>
            <person name="Yang X."/>
            <person name="Jeffery I.B."/>
            <person name="Cooney J.C."/>
            <person name="Kagawa T.F."/>
            <person name="Liu W."/>
            <person name="Song Y."/>
            <person name="Salvetti E."/>
            <person name="Wrobel A."/>
            <person name="Rasinkangas P."/>
            <person name="Parkhill J."/>
            <person name="Rea M.C."/>
            <person name="O'Sullivan O."/>
            <person name="Ritari J."/>
            <person name="Douillard F.P."/>
            <person name="Paul Ross R."/>
            <person name="Yang R."/>
            <person name="Briner A.E."/>
            <person name="Felis G.E."/>
            <person name="de Vos W.M."/>
            <person name="Barrangou R."/>
            <person name="Klaenhammer T.R."/>
            <person name="Caufield P.W."/>
            <person name="Cui Y."/>
            <person name="Zhang H."/>
            <person name="O'Toole P.W."/>
        </authorList>
    </citation>
    <scope>NUCLEOTIDE SEQUENCE [LARGE SCALE GENOMIC DNA]</scope>
    <source>
        <strain evidence="13 14">JCM 17158</strain>
    </source>
</reference>
<dbReference type="HAMAP" id="MF_00952">
    <property type="entry name" value="Topoisom_1_prok"/>
    <property type="match status" value="1"/>
</dbReference>
<keyword evidence="7 10" id="KW-0799">Topoisomerase</keyword>
<dbReference type="NCBIfam" id="TIGR01051">
    <property type="entry name" value="topA_bact"/>
    <property type="match status" value="1"/>
</dbReference>
<evidence type="ECO:0000256" key="8">
    <source>
        <dbReference type="ARBA" id="ARBA00023125"/>
    </source>
</evidence>
<feature type="site" description="Interaction with DNA" evidence="10">
    <location>
        <position position="149"/>
    </location>
</feature>
<evidence type="ECO:0000256" key="5">
    <source>
        <dbReference type="ARBA" id="ARBA00022833"/>
    </source>
</evidence>
<evidence type="ECO:0000256" key="7">
    <source>
        <dbReference type="ARBA" id="ARBA00023029"/>
    </source>
</evidence>
<feature type="site" description="Interaction with DNA" evidence="10">
    <location>
        <position position="304"/>
    </location>
</feature>
<dbReference type="Pfam" id="PF01131">
    <property type="entry name" value="Topoisom_bac"/>
    <property type="match status" value="1"/>
</dbReference>
<dbReference type="SMART" id="SM00493">
    <property type="entry name" value="TOPRIM"/>
    <property type="match status" value="1"/>
</dbReference>
<keyword evidence="4" id="KW-0863">Zinc-finger</keyword>
<dbReference type="Pfam" id="PF01751">
    <property type="entry name" value="Toprim"/>
    <property type="match status" value="1"/>
</dbReference>
<dbReference type="InterPro" id="IPR023405">
    <property type="entry name" value="Topo_IA_core_domain"/>
</dbReference>
<evidence type="ECO:0000256" key="10">
    <source>
        <dbReference type="HAMAP-Rule" id="MF_00952"/>
    </source>
</evidence>
<sequence>MTAKNLVIVESPAKAKTIEKYLGRNYKVVASLGHIRDLPKSQMGVDIEHNYEPKYISIRGKGDVIKDLKKNAKKAEHIYLAADPDREGEAIAWHVSHILDLDPKAKNRVVFNEITKDAVKNAFKTPRSIDMNLVDAQQARRILDRLVGYSISPLLWKKVKKGLSAGRVQSVALKLIIDRENEIRHFTPEEYWSLDAEFQKGRGKKFGASFYGTHGKKLPLPNNDKVQEILRQIDKTKPFTITNVVKKERKRYPAPPFTTSSLQQEANRKLGYPTRKTMMLAQQLYEGINLGGKLGTVGLITYMRTDSTRVSSVAKAETSQFIHEHYGEPYAAVKIRQGKLQEGAQDAHEAIRPSSTNRTPEQMAKVLTKDQLRLYQLIWSRFVASEMTPAVIDTVQLTIEQGAVTFRANGSQTKFAGFTKLYVSSRDEAAKDNLLPELAIGDAVKLTKTDPAQHFTQPPARYSEANLVKALEENGVGRPSTYAPTIETIKKRYYVKLTAKRFEPTELGEIVNDLITEFFPDIVNIKFTANVEGELDGIETGQADWVKIIDQFYQPFAKEVAHAETGIEKIQMKDEPAGFNCDICGAPMVIKLGRYGKFYACSRFPDCRNTKAIVKEIGVICPKCGKGQIVERKSKRNRTFYGCSRYPDCDFVSWDKPVGRDCPVCHHFLVEKRSRAGVQVVCPNNDYKEAVQKA</sequence>
<dbReference type="Gene3D" id="3.40.50.140">
    <property type="match status" value="1"/>
</dbReference>
<dbReference type="PROSITE" id="PS52039">
    <property type="entry name" value="TOPO_IA_2"/>
    <property type="match status" value="1"/>
</dbReference>
<dbReference type="InterPro" id="IPR005733">
    <property type="entry name" value="TopoI_bac-type"/>
</dbReference>
<comment type="similarity">
    <text evidence="2 10">Belongs to the type IA topoisomerase family.</text>
</comment>
<feature type="site" description="Interaction with DNA" evidence="10">
    <location>
        <position position="156"/>
    </location>
</feature>
<gene>
    <name evidence="10" type="primary">topA</name>
    <name evidence="13" type="ORF">FD02_GL001171</name>
</gene>
<dbReference type="GO" id="GO:0003677">
    <property type="term" value="F:DNA binding"/>
    <property type="evidence" value="ECO:0007669"/>
    <property type="project" value="UniProtKB-KW"/>
</dbReference>
<dbReference type="Gene3D" id="3.30.65.10">
    <property type="entry name" value="Bacterial Topoisomerase I, domain 1"/>
    <property type="match status" value="2"/>
</dbReference>
<feature type="region of interest" description="Interaction with DNA" evidence="10">
    <location>
        <begin position="164"/>
        <end position="169"/>
    </location>
</feature>
<feature type="site" description="Interaction with DNA" evidence="10">
    <location>
        <position position="140"/>
    </location>
</feature>
<evidence type="ECO:0000256" key="9">
    <source>
        <dbReference type="ARBA" id="ARBA00023235"/>
    </source>
</evidence>